<accession>A0A097KKM2</accession>
<dbReference type="PROSITE" id="PS00360">
    <property type="entry name" value="RIBOSOMAL_S9"/>
    <property type="match status" value="1"/>
</dbReference>
<keyword evidence="3 5" id="KW-0687">Ribonucleoprotein</keyword>
<dbReference type="InterPro" id="IPR020568">
    <property type="entry name" value="Ribosomal_Su5_D2-typ_SF"/>
</dbReference>
<protein>
    <recommendedName>
        <fullName evidence="4 5">Small ribosomal subunit protein uS9c</fullName>
    </recommendedName>
</protein>
<name>A0A097KKM2_9CHLO</name>
<evidence type="ECO:0000256" key="4">
    <source>
        <dbReference type="ARBA" id="ARBA00035152"/>
    </source>
</evidence>
<evidence type="ECO:0000256" key="2">
    <source>
        <dbReference type="ARBA" id="ARBA00022980"/>
    </source>
</evidence>
<geneLocation type="chloroplast" evidence="7"/>
<dbReference type="HAMAP" id="MF_00532_B">
    <property type="entry name" value="Ribosomal_uS9_B"/>
    <property type="match status" value="1"/>
</dbReference>
<dbReference type="AlphaFoldDB" id="A0A097KKM2"/>
<dbReference type="Pfam" id="PF00380">
    <property type="entry name" value="Ribosomal_S9"/>
    <property type="match status" value="1"/>
</dbReference>
<dbReference type="EMBL" id="KM462864">
    <property type="protein sequence ID" value="AIT93702.1"/>
    <property type="molecule type" value="Genomic_DNA"/>
</dbReference>
<dbReference type="PANTHER" id="PTHR21569:SF1">
    <property type="entry name" value="SMALL RIBOSOMAL SUBUNIT PROTEIN US9M"/>
    <property type="match status" value="1"/>
</dbReference>
<dbReference type="SUPFAM" id="SSF54211">
    <property type="entry name" value="Ribosomal protein S5 domain 2-like"/>
    <property type="match status" value="1"/>
</dbReference>
<dbReference type="NCBIfam" id="NF001099">
    <property type="entry name" value="PRK00132.1"/>
    <property type="match status" value="1"/>
</dbReference>
<keyword evidence="7" id="KW-0934">Plastid</keyword>
<gene>
    <name evidence="5 7" type="primary">rps9</name>
</gene>
<reference evidence="7" key="1">
    <citation type="journal article" date="2014" name="BMC Evol. Biol.">
        <title>Chloroplast phylogenomic analysis resolves deep-level relationships within the green algal class Trebouxiophyceae.</title>
        <authorList>
            <person name="Lemieux C."/>
            <person name="Otis C."/>
            <person name="Turmel M."/>
        </authorList>
    </citation>
    <scope>NUCLEOTIDE SEQUENCE</scope>
</reference>
<dbReference type="InterPro" id="IPR000754">
    <property type="entry name" value="Ribosomal_uS9"/>
</dbReference>
<sequence length="137" mass="15337">MQKPDTPTLHGIGRRKSAVADVIIETGNGDFVINGNPGFSYMQQHVSRIAVIKAPLEILEQLHEKNTHNFIVKVQGGGLEAQAQAIKLGLAKALCKLYPDYRQSFKQKGYLTTDARCKERKKYGLKKARKAPQFSKR</sequence>
<comment type="similarity">
    <text evidence="1 5 6">Belongs to the universal ribosomal protein uS9 family.</text>
</comment>
<dbReference type="GeneID" id="22158730"/>
<keyword evidence="2 5" id="KW-0689">Ribosomal protein</keyword>
<evidence type="ECO:0000256" key="1">
    <source>
        <dbReference type="ARBA" id="ARBA00005251"/>
    </source>
</evidence>
<dbReference type="GO" id="GO:0009507">
    <property type="term" value="C:chloroplast"/>
    <property type="evidence" value="ECO:0007669"/>
    <property type="project" value="UniProtKB-SubCell"/>
</dbReference>
<dbReference type="GO" id="GO:0003723">
    <property type="term" value="F:RNA binding"/>
    <property type="evidence" value="ECO:0007669"/>
    <property type="project" value="TreeGrafter"/>
</dbReference>
<organism evidence="7">
    <name type="scientific">Stichococcus bacillaris</name>
    <dbReference type="NCBI Taxonomy" id="37433"/>
    <lineage>
        <taxon>Eukaryota</taxon>
        <taxon>Viridiplantae</taxon>
        <taxon>Chlorophyta</taxon>
        <taxon>core chlorophytes</taxon>
        <taxon>Trebouxiophyceae</taxon>
        <taxon>Prasiolales</taxon>
        <taxon>Stichococcaceae</taxon>
        <taxon>Stichococcus</taxon>
    </lineage>
</organism>
<dbReference type="RefSeq" id="YP_009105049.1">
    <property type="nucleotide sequence ID" value="NC_025527.1"/>
</dbReference>
<dbReference type="GO" id="GO:0015935">
    <property type="term" value="C:small ribosomal subunit"/>
    <property type="evidence" value="ECO:0007669"/>
    <property type="project" value="UniProtKB-ARBA"/>
</dbReference>
<dbReference type="PANTHER" id="PTHR21569">
    <property type="entry name" value="RIBOSOMAL PROTEIN S9"/>
    <property type="match status" value="1"/>
</dbReference>
<comment type="subcellular location">
    <subcellularLocation>
        <location evidence="5">Plastid</location>
        <location evidence="5">Chloroplast</location>
    </subcellularLocation>
</comment>
<keyword evidence="7" id="KW-0150">Chloroplast</keyword>
<evidence type="ECO:0000256" key="3">
    <source>
        <dbReference type="ARBA" id="ARBA00023274"/>
    </source>
</evidence>
<dbReference type="InterPro" id="IPR020574">
    <property type="entry name" value="Ribosomal_uS9_CS"/>
</dbReference>
<dbReference type="InterPro" id="IPR014721">
    <property type="entry name" value="Ribsml_uS5_D2-typ_fold_subgr"/>
</dbReference>
<dbReference type="GO" id="GO:0003735">
    <property type="term" value="F:structural constituent of ribosome"/>
    <property type="evidence" value="ECO:0007669"/>
    <property type="project" value="InterPro"/>
</dbReference>
<dbReference type="FunFam" id="3.30.230.10:FF:000001">
    <property type="entry name" value="30S ribosomal protein S9"/>
    <property type="match status" value="1"/>
</dbReference>
<dbReference type="Gene3D" id="3.30.230.10">
    <property type="match status" value="1"/>
</dbReference>
<evidence type="ECO:0000256" key="6">
    <source>
        <dbReference type="RuleBase" id="RU003815"/>
    </source>
</evidence>
<proteinExistence type="inferred from homology"/>
<dbReference type="GO" id="GO:0006412">
    <property type="term" value="P:translation"/>
    <property type="evidence" value="ECO:0007669"/>
    <property type="project" value="UniProtKB-UniRule"/>
</dbReference>
<dbReference type="InterPro" id="IPR023035">
    <property type="entry name" value="Ribosomal_uS9_bac/plastid"/>
</dbReference>
<evidence type="ECO:0000256" key="5">
    <source>
        <dbReference type="HAMAP-Rule" id="MF_00532"/>
    </source>
</evidence>
<evidence type="ECO:0000313" key="7">
    <source>
        <dbReference type="EMBL" id="AIT93702.1"/>
    </source>
</evidence>